<feature type="transmembrane region" description="Helical" evidence="8">
    <location>
        <begin position="290"/>
        <end position="307"/>
    </location>
</feature>
<evidence type="ECO:0000256" key="5">
    <source>
        <dbReference type="ARBA" id="ARBA00022692"/>
    </source>
</evidence>
<reference evidence="10" key="1">
    <citation type="submission" date="2023-03" db="EMBL/GenBank/DDBJ databases">
        <title>Lomoglobus Profundus gen. nov., sp. nov., a novel member of the phylum Verrucomicrobia, isolated from deep-marine sediment of South China Sea.</title>
        <authorList>
            <person name="Ahmad T."/>
            <person name="Ishaq S.E."/>
            <person name="Wang F."/>
        </authorList>
    </citation>
    <scope>NUCLEOTIDE SEQUENCE</scope>
    <source>
        <strain evidence="10">LMO-M01</strain>
    </source>
</reference>
<gene>
    <name evidence="10" type="ORF">PXH66_22585</name>
</gene>
<keyword evidence="2" id="KW-1003">Cell membrane</keyword>
<feature type="transmembrane region" description="Helical" evidence="8">
    <location>
        <begin position="345"/>
        <end position="364"/>
    </location>
</feature>
<name>A0AAF0CPJ9_9BACT</name>
<feature type="transmembrane region" description="Helical" evidence="8">
    <location>
        <begin position="313"/>
        <end position="333"/>
    </location>
</feature>
<evidence type="ECO:0000256" key="4">
    <source>
        <dbReference type="ARBA" id="ARBA00022679"/>
    </source>
</evidence>
<evidence type="ECO:0000256" key="6">
    <source>
        <dbReference type="ARBA" id="ARBA00022989"/>
    </source>
</evidence>
<feature type="transmembrane region" description="Helical" evidence="8">
    <location>
        <begin position="257"/>
        <end position="278"/>
    </location>
</feature>
<comment type="subcellular location">
    <subcellularLocation>
        <location evidence="1">Cell membrane</location>
        <topology evidence="1">Multi-pass membrane protein</topology>
    </subcellularLocation>
</comment>
<evidence type="ECO:0000256" key="8">
    <source>
        <dbReference type="SAM" id="Phobius"/>
    </source>
</evidence>
<dbReference type="EMBL" id="CP119075">
    <property type="protein sequence ID" value="WED65134.1"/>
    <property type="molecule type" value="Genomic_DNA"/>
</dbReference>
<dbReference type="Pfam" id="PF13231">
    <property type="entry name" value="PMT_2"/>
    <property type="match status" value="1"/>
</dbReference>
<dbReference type="PANTHER" id="PTHR33908:SF11">
    <property type="entry name" value="MEMBRANE PROTEIN"/>
    <property type="match status" value="1"/>
</dbReference>
<keyword evidence="6 8" id="KW-1133">Transmembrane helix</keyword>
<evidence type="ECO:0000313" key="11">
    <source>
        <dbReference type="Proteomes" id="UP001218638"/>
    </source>
</evidence>
<keyword evidence="3 10" id="KW-0328">Glycosyltransferase</keyword>
<feature type="transmembrane region" description="Helical" evidence="8">
    <location>
        <begin position="157"/>
        <end position="188"/>
    </location>
</feature>
<keyword evidence="7 8" id="KW-0472">Membrane</keyword>
<evidence type="ECO:0000256" key="1">
    <source>
        <dbReference type="ARBA" id="ARBA00004651"/>
    </source>
</evidence>
<dbReference type="PANTHER" id="PTHR33908">
    <property type="entry name" value="MANNOSYLTRANSFERASE YKCB-RELATED"/>
    <property type="match status" value="1"/>
</dbReference>
<dbReference type="Proteomes" id="UP001218638">
    <property type="component" value="Chromosome"/>
</dbReference>
<dbReference type="InterPro" id="IPR050297">
    <property type="entry name" value="LipidA_mod_glycosyltrf_83"/>
</dbReference>
<feature type="domain" description="Glycosyltransferase RgtA/B/C/D-like" evidence="9">
    <location>
        <begin position="55"/>
        <end position="219"/>
    </location>
</feature>
<dbReference type="GO" id="GO:0005886">
    <property type="term" value="C:plasma membrane"/>
    <property type="evidence" value="ECO:0007669"/>
    <property type="project" value="UniProtKB-SubCell"/>
</dbReference>
<evidence type="ECO:0000256" key="7">
    <source>
        <dbReference type="ARBA" id="ARBA00023136"/>
    </source>
</evidence>
<dbReference type="InterPro" id="IPR038731">
    <property type="entry name" value="RgtA/B/C-like"/>
</dbReference>
<sequence>MNPSSVVSIRGALAPAFVALVLFRLVYAWWGPLELVGDEAYYWDWSRRLAWGYYSKPPMVAWLIAGATSLGGDHVAVIRTLAVLFTSGSLVFAYLLATELFDERVARWFLTTLALVPAALAQNLIFTIDAPLLFFWSAALWGFARWLRARSRRGQNIWGLALALCVGAGLLTKQMMAVFPLLALIYLGSSTTHRNRLREWRIWGIFALGFSAWIPVAVWNIRHSWVLVSHTAHHFEFYPFSVVAAVRRFTAFVGGEVALMGFVVGLLGVAALLTAIARFWRRELNDAERLLFWFSVPALLVMAFLTFRQRINLNWPLVYLPSLLLLTVHWSLPNTQGQRRLKIGRWLRPGLIFSAALSVVAYAYPAIVRGVDLGGSRLDPTARLRGWQELATEVEPWRERMRDEFGEPGFVLTSGHRYVTSQMAFYLAGQPRVLRWPTVPGATESQYEVWGGLDDYQGQPALIIHQLDKHGPELPAALRSAFESIEPRHTVAVSLGGGHVRRYQLFFGHHFLGAAHEG</sequence>
<organism evidence="10 11">
    <name type="scientific">Synoicihabitans lomoniglobus</name>
    <dbReference type="NCBI Taxonomy" id="2909285"/>
    <lineage>
        <taxon>Bacteria</taxon>
        <taxon>Pseudomonadati</taxon>
        <taxon>Verrucomicrobiota</taxon>
        <taxon>Opitutia</taxon>
        <taxon>Opitutales</taxon>
        <taxon>Opitutaceae</taxon>
        <taxon>Synoicihabitans</taxon>
    </lineage>
</organism>
<keyword evidence="5 8" id="KW-0812">Transmembrane</keyword>
<dbReference type="EC" id="2.4.-.-" evidence="10"/>
<feature type="transmembrane region" description="Helical" evidence="8">
    <location>
        <begin position="108"/>
        <end position="137"/>
    </location>
</feature>
<feature type="transmembrane region" description="Helical" evidence="8">
    <location>
        <begin position="200"/>
        <end position="221"/>
    </location>
</feature>
<proteinExistence type="predicted"/>
<keyword evidence="4 10" id="KW-0808">Transferase</keyword>
<dbReference type="RefSeq" id="WP_330929520.1">
    <property type="nucleotide sequence ID" value="NZ_CP119075.1"/>
</dbReference>
<evidence type="ECO:0000256" key="2">
    <source>
        <dbReference type="ARBA" id="ARBA00022475"/>
    </source>
</evidence>
<evidence type="ECO:0000313" key="10">
    <source>
        <dbReference type="EMBL" id="WED65134.1"/>
    </source>
</evidence>
<dbReference type="AlphaFoldDB" id="A0AAF0CPJ9"/>
<accession>A0AAF0CPJ9</accession>
<keyword evidence="11" id="KW-1185">Reference proteome</keyword>
<dbReference type="KEGG" id="slom:PXH66_22585"/>
<dbReference type="GO" id="GO:0016763">
    <property type="term" value="F:pentosyltransferase activity"/>
    <property type="evidence" value="ECO:0007669"/>
    <property type="project" value="TreeGrafter"/>
</dbReference>
<dbReference type="GO" id="GO:0009103">
    <property type="term" value="P:lipopolysaccharide biosynthetic process"/>
    <property type="evidence" value="ECO:0007669"/>
    <property type="project" value="UniProtKB-ARBA"/>
</dbReference>
<evidence type="ECO:0000256" key="3">
    <source>
        <dbReference type="ARBA" id="ARBA00022676"/>
    </source>
</evidence>
<feature type="transmembrane region" description="Helical" evidence="8">
    <location>
        <begin position="76"/>
        <end position="96"/>
    </location>
</feature>
<evidence type="ECO:0000259" key="9">
    <source>
        <dbReference type="Pfam" id="PF13231"/>
    </source>
</evidence>
<protein>
    <submittedName>
        <fullName evidence="10">Glycosyltransferase family 39 protein</fullName>
        <ecNumber evidence="10">2.4.-.-</ecNumber>
    </submittedName>
</protein>